<evidence type="ECO:0000259" key="1">
    <source>
        <dbReference type="Pfam" id="PF01408"/>
    </source>
</evidence>
<dbReference type="AlphaFoldDB" id="A0A382BZH9"/>
<protein>
    <recommendedName>
        <fullName evidence="4">Gfo/Idh/MocA-like oxidoreductase N-terminal domain-containing protein</fullName>
    </recommendedName>
</protein>
<feature type="domain" description="GFO/IDH/MocA-like oxidoreductase" evidence="2">
    <location>
        <begin position="133"/>
        <end position="235"/>
    </location>
</feature>
<dbReference type="InterPro" id="IPR000683">
    <property type="entry name" value="Gfo/Idh/MocA-like_OxRdtase_N"/>
</dbReference>
<dbReference type="InterPro" id="IPR055170">
    <property type="entry name" value="GFO_IDH_MocA-like_dom"/>
</dbReference>
<organism evidence="3">
    <name type="scientific">marine metagenome</name>
    <dbReference type="NCBI Taxonomy" id="408172"/>
    <lineage>
        <taxon>unclassified sequences</taxon>
        <taxon>metagenomes</taxon>
        <taxon>ecological metagenomes</taxon>
    </lineage>
</organism>
<proteinExistence type="predicted"/>
<accession>A0A382BZH9</accession>
<sequence>MEKVKVGCVGTGGMANSHLSKLATLENAEIVALCDISEERVSSAVATYGGVAYTNAKKMINEADLDAVYFCLPPFAHSEIEKVAAENGLHIFVEKPVAMDLDHGLSVVEATNKSGVISGVGYQGRYQNAENALKEFLTDKTIGMIACHRWGGIAGGPEHWWRVMAKSGGMLHEQATHQIDMIRYLAGEITEVYKIDSMRVNTDQENNTIPDAEIVTLQFENGAVGYITTTSALVRGGGSMRTDFILEDHIVLQLGWGNFTIVPEGVITVDVPDTPQVSVDEAFINAIQANDQSIVKSSYADGLRSALVSICANQSAIEGKPIQIPTVP</sequence>
<reference evidence="3" key="1">
    <citation type="submission" date="2018-05" db="EMBL/GenBank/DDBJ databases">
        <authorList>
            <person name="Lanie J.A."/>
            <person name="Ng W.-L."/>
            <person name="Kazmierczak K.M."/>
            <person name="Andrzejewski T.M."/>
            <person name="Davidsen T.M."/>
            <person name="Wayne K.J."/>
            <person name="Tettelin H."/>
            <person name="Glass J.I."/>
            <person name="Rusch D."/>
            <person name="Podicherti R."/>
            <person name="Tsui H.-C.T."/>
            <person name="Winkler M.E."/>
        </authorList>
    </citation>
    <scope>NUCLEOTIDE SEQUENCE</scope>
</reference>
<dbReference type="GO" id="GO:0000166">
    <property type="term" value="F:nucleotide binding"/>
    <property type="evidence" value="ECO:0007669"/>
    <property type="project" value="InterPro"/>
</dbReference>
<dbReference type="SUPFAM" id="SSF51735">
    <property type="entry name" value="NAD(P)-binding Rossmann-fold domains"/>
    <property type="match status" value="1"/>
</dbReference>
<evidence type="ECO:0000259" key="2">
    <source>
        <dbReference type="Pfam" id="PF22725"/>
    </source>
</evidence>
<dbReference type="SUPFAM" id="SSF55347">
    <property type="entry name" value="Glyceraldehyde-3-phosphate dehydrogenase-like, C-terminal domain"/>
    <property type="match status" value="1"/>
</dbReference>
<dbReference type="PANTHER" id="PTHR43249:SF1">
    <property type="entry name" value="D-GLUCOSIDE 3-DEHYDROGENASE"/>
    <property type="match status" value="1"/>
</dbReference>
<evidence type="ECO:0000313" key="3">
    <source>
        <dbReference type="EMBL" id="SVB19198.1"/>
    </source>
</evidence>
<gene>
    <name evidence="3" type="ORF">METZ01_LOCUS172052</name>
</gene>
<feature type="domain" description="Gfo/Idh/MocA-like oxidoreductase N-terminal" evidence="1">
    <location>
        <begin position="4"/>
        <end position="122"/>
    </location>
</feature>
<dbReference type="EMBL" id="UINC01032099">
    <property type="protein sequence ID" value="SVB19198.1"/>
    <property type="molecule type" value="Genomic_DNA"/>
</dbReference>
<dbReference type="InterPro" id="IPR052515">
    <property type="entry name" value="Gfo/Idh/MocA_Oxidoreductase"/>
</dbReference>
<evidence type="ECO:0008006" key="4">
    <source>
        <dbReference type="Google" id="ProtNLM"/>
    </source>
</evidence>
<dbReference type="Pfam" id="PF22725">
    <property type="entry name" value="GFO_IDH_MocA_C3"/>
    <property type="match status" value="1"/>
</dbReference>
<dbReference type="Pfam" id="PF01408">
    <property type="entry name" value="GFO_IDH_MocA"/>
    <property type="match status" value="1"/>
</dbReference>
<dbReference type="Gene3D" id="3.30.360.10">
    <property type="entry name" value="Dihydrodipicolinate Reductase, domain 2"/>
    <property type="match status" value="1"/>
</dbReference>
<name>A0A382BZH9_9ZZZZ</name>
<dbReference type="InterPro" id="IPR036291">
    <property type="entry name" value="NAD(P)-bd_dom_sf"/>
</dbReference>
<dbReference type="PANTHER" id="PTHR43249">
    <property type="entry name" value="UDP-N-ACETYL-2-AMINO-2-DEOXY-D-GLUCURONATE OXIDASE"/>
    <property type="match status" value="1"/>
</dbReference>
<dbReference type="Gene3D" id="3.40.50.720">
    <property type="entry name" value="NAD(P)-binding Rossmann-like Domain"/>
    <property type="match status" value="1"/>
</dbReference>